<protein>
    <submittedName>
        <fullName evidence="3">Myosin heavy chain-related</fullName>
    </submittedName>
</protein>
<dbReference type="PANTHER" id="PTHR34360:SF1">
    <property type="entry name" value="OS08G0519400 PROTEIN"/>
    <property type="match status" value="1"/>
</dbReference>
<comment type="caution">
    <text evidence="3">The sequence shown here is derived from an EMBL/GenBank/DDBJ whole genome shotgun (WGS) entry which is preliminary data.</text>
</comment>
<dbReference type="EMBL" id="JARAOO010000009">
    <property type="protein sequence ID" value="KAJ7955823.1"/>
    <property type="molecule type" value="Genomic_DNA"/>
</dbReference>
<evidence type="ECO:0000313" key="4">
    <source>
        <dbReference type="Proteomes" id="UP001163823"/>
    </source>
</evidence>
<name>A0AAD7LD41_QUISA</name>
<keyword evidence="2" id="KW-1133">Transmembrane helix</keyword>
<dbReference type="Proteomes" id="UP001163823">
    <property type="component" value="Chromosome 9"/>
</dbReference>
<reference evidence="3" key="1">
    <citation type="journal article" date="2023" name="Science">
        <title>Elucidation of the pathway for biosynthesis of saponin adjuvants from the soapbark tree.</title>
        <authorList>
            <person name="Reed J."/>
            <person name="Orme A."/>
            <person name="El-Demerdash A."/>
            <person name="Owen C."/>
            <person name="Martin L.B.B."/>
            <person name="Misra R.C."/>
            <person name="Kikuchi S."/>
            <person name="Rejzek M."/>
            <person name="Martin A.C."/>
            <person name="Harkess A."/>
            <person name="Leebens-Mack J."/>
            <person name="Louveau T."/>
            <person name="Stephenson M.J."/>
            <person name="Osbourn A."/>
        </authorList>
    </citation>
    <scope>NUCLEOTIDE SEQUENCE</scope>
    <source>
        <strain evidence="3">S10</strain>
    </source>
</reference>
<proteinExistence type="predicted"/>
<keyword evidence="4" id="KW-1185">Reference proteome</keyword>
<feature type="transmembrane region" description="Helical" evidence="2">
    <location>
        <begin position="258"/>
        <end position="278"/>
    </location>
</feature>
<keyword evidence="1" id="KW-0175">Coiled coil</keyword>
<gene>
    <name evidence="3" type="ORF">O6P43_022352</name>
</gene>
<evidence type="ECO:0000313" key="3">
    <source>
        <dbReference type="EMBL" id="KAJ7955822.1"/>
    </source>
</evidence>
<keyword evidence="2" id="KW-0472">Membrane</keyword>
<organism evidence="3 4">
    <name type="scientific">Quillaja saponaria</name>
    <name type="common">Soap bark tree</name>
    <dbReference type="NCBI Taxonomy" id="32244"/>
    <lineage>
        <taxon>Eukaryota</taxon>
        <taxon>Viridiplantae</taxon>
        <taxon>Streptophyta</taxon>
        <taxon>Embryophyta</taxon>
        <taxon>Tracheophyta</taxon>
        <taxon>Spermatophyta</taxon>
        <taxon>Magnoliopsida</taxon>
        <taxon>eudicotyledons</taxon>
        <taxon>Gunneridae</taxon>
        <taxon>Pentapetalae</taxon>
        <taxon>rosids</taxon>
        <taxon>fabids</taxon>
        <taxon>Fabales</taxon>
        <taxon>Quillajaceae</taxon>
        <taxon>Quillaja</taxon>
    </lineage>
</organism>
<dbReference type="AlphaFoldDB" id="A0AAD7LD41"/>
<accession>A0AAD7LD41</accession>
<feature type="coiled-coil region" evidence="1">
    <location>
        <begin position="6"/>
        <end position="33"/>
    </location>
</feature>
<sequence>MQNTKKEALEFRANEAERKMQELNLKLKKLLKVGDEQKTITHRTEQALQLAEEEMIKVNFEASSTSKQSMKDYEGWLPHWLKDHFSHFESYLLTYWNNCGRPALDATVEKVLETIVQVQKHAALCLETVKKTEWMLVMEEKWETFVSYFEPHVESLTAKTFEFYYASKSSLASNFVKVQKVATPLIQEAQMFAEPYINQVDVVTKPYLDKAHVTLKPYTEKIVHSYRRFLKSATLYHNQVQEILKTNEITRPLATMELAWFVATGLLSLPIILMLKFYSANFRKKVKKHSRISRSHHTHCRTKRCHPN</sequence>
<keyword evidence="2" id="KW-0812">Transmembrane</keyword>
<dbReference type="SUPFAM" id="SSF58113">
    <property type="entry name" value="Apolipoprotein A-I"/>
    <property type="match status" value="1"/>
</dbReference>
<dbReference type="PANTHER" id="PTHR34360">
    <property type="entry name" value="OS08G0519400 PROTEIN"/>
    <property type="match status" value="1"/>
</dbReference>
<evidence type="ECO:0000256" key="1">
    <source>
        <dbReference type="SAM" id="Coils"/>
    </source>
</evidence>
<evidence type="ECO:0000256" key="2">
    <source>
        <dbReference type="SAM" id="Phobius"/>
    </source>
</evidence>
<dbReference type="KEGG" id="qsa:O6P43_022352"/>
<dbReference type="EMBL" id="JARAOO010000009">
    <property type="protein sequence ID" value="KAJ7955822.1"/>
    <property type="molecule type" value="Genomic_DNA"/>
</dbReference>